<dbReference type="Proteomes" id="UP000272942">
    <property type="component" value="Unassembled WGS sequence"/>
</dbReference>
<organism evidence="2 3">
    <name type="scientific">Echinostoma caproni</name>
    <dbReference type="NCBI Taxonomy" id="27848"/>
    <lineage>
        <taxon>Eukaryota</taxon>
        <taxon>Metazoa</taxon>
        <taxon>Spiralia</taxon>
        <taxon>Lophotrochozoa</taxon>
        <taxon>Platyhelminthes</taxon>
        <taxon>Trematoda</taxon>
        <taxon>Digenea</taxon>
        <taxon>Plagiorchiida</taxon>
        <taxon>Echinostomata</taxon>
        <taxon>Echinostomatoidea</taxon>
        <taxon>Echinostomatidae</taxon>
        <taxon>Echinostoma</taxon>
    </lineage>
</organism>
<dbReference type="OrthoDB" id="10640063at2759"/>
<evidence type="ECO:0000313" key="2">
    <source>
        <dbReference type="EMBL" id="VDP85480.1"/>
    </source>
</evidence>
<reference evidence="2 3" key="1">
    <citation type="submission" date="2018-11" db="EMBL/GenBank/DDBJ databases">
        <authorList>
            <consortium name="Pathogen Informatics"/>
        </authorList>
    </citation>
    <scope>NUCLEOTIDE SEQUENCE [LARGE SCALE GENOMIC DNA]</scope>
    <source>
        <strain evidence="2 3">Egypt</strain>
    </source>
</reference>
<gene>
    <name evidence="2" type="ORF">ECPE_LOCUS9496</name>
</gene>
<evidence type="ECO:0000313" key="3">
    <source>
        <dbReference type="Proteomes" id="UP000272942"/>
    </source>
</evidence>
<keyword evidence="3" id="KW-1185">Reference proteome</keyword>
<protein>
    <submittedName>
        <fullName evidence="2">Uncharacterized protein</fullName>
    </submittedName>
</protein>
<feature type="compositionally biased region" description="Polar residues" evidence="1">
    <location>
        <begin position="44"/>
        <end position="58"/>
    </location>
</feature>
<feature type="compositionally biased region" description="Low complexity" evidence="1">
    <location>
        <begin position="83"/>
        <end position="97"/>
    </location>
</feature>
<accession>A0A3P8H3W3</accession>
<proteinExistence type="predicted"/>
<feature type="region of interest" description="Disordered" evidence="1">
    <location>
        <begin position="120"/>
        <end position="142"/>
    </location>
</feature>
<dbReference type="AlphaFoldDB" id="A0A3P8H3W3"/>
<name>A0A3P8H3W3_9TREM</name>
<dbReference type="EMBL" id="UZAN01047512">
    <property type="protein sequence ID" value="VDP85480.1"/>
    <property type="molecule type" value="Genomic_DNA"/>
</dbReference>
<feature type="region of interest" description="Disordered" evidence="1">
    <location>
        <begin position="18"/>
        <end position="107"/>
    </location>
</feature>
<evidence type="ECO:0000256" key="1">
    <source>
        <dbReference type="SAM" id="MobiDB-lite"/>
    </source>
</evidence>
<sequence length="208" mass="22545">MASDSDLSPSKSVVAHRIIQRNLDLTPPKANQSTRSTLVRRPISSGNAPPASNLNRQPIRTVVVPDTSLTSMKRAQKRPAGDSVFSRLSSVSVSQRSGPPGDSLGYQGVLKRPRVTASVSSSAPAKARRPIQFPQPQKPIPLKNRLQANPLTYSEGVLGTAIKPIYWSESSVKNRLAVDPPRFCRKKTLALGVTLKSKLRMGFVTLCP</sequence>